<evidence type="ECO:0000313" key="2">
    <source>
        <dbReference type="Proteomes" id="UP000546464"/>
    </source>
</evidence>
<accession>A0A842HB11</accession>
<keyword evidence="2" id="KW-1185">Reference proteome</keyword>
<protein>
    <submittedName>
        <fullName evidence="1">BrnT family toxin</fullName>
    </submittedName>
</protein>
<comment type="caution">
    <text evidence="1">The sequence shown here is derived from an EMBL/GenBank/DDBJ whole genome shotgun (WGS) entry which is preliminary data.</text>
</comment>
<organism evidence="1 2">
    <name type="scientific">Ruficoccus amylovorans</name>
    <dbReference type="NCBI Taxonomy" id="1804625"/>
    <lineage>
        <taxon>Bacteria</taxon>
        <taxon>Pseudomonadati</taxon>
        <taxon>Verrucomicrobiota</taxon>
        <taxon>Opitutia</taxon>
        <taxon>Puniceicoccales</taxon>
        <taxon>Cerasicoccaceae</taxon>
        <taxon>Ruficoccus</taxon>
    </lineage>
</organism>
<proteinExistence type="predicted"/>
<dbReference type="Proteomes" id="UP000546464">
    <property type="component" value="Unassembled WGS sequence"/>
</dbReference>
<reference evidence="1 2" key="1">
    <citation type="submission" date="2020-07" db="EMBL/GenBank/DDBJ databases">
        <authorList>
            <person name="Feng X."/>
        </authorList>
    </citation>
    <scope>NUCLEOTIDE SEQUENCE [LARGE SCALE GENOMIC DNA]</scope>
    <source>
        <strain evidence="1 2">JCM31066</strain>
    </source>
</reference>
<dbReference type="Pfam" id="PF04365">
    <property type="entry name" value="BrnT_toxin"/>
    <property type="match status" value="1"/>
</dbReference>
<dbReference type="EMBL" id="JACHVB010000013">
    <property type="protein sequence ID" value="MBC2593258.1"/>
    <property type="molecule type" value="Genomic_DNA"/>
</dbReference>
<sequence length="90" mass="10608">MAFEWDENKNAINQAKHGISFQEAQQLWDDAGLIVLPSRFPDEDRFLAIGAIDSKHWTAIFTERGEDIRIISVRRARQNERDLYEQHQPR</sequence>
<dbReference type="Gene3D" id="3.10.450.530">
    <property type="entry name" value="Ribonuclease toxin, BrnT, of type II toxin-antitoxin system"/>
    <property type="match status" value="1"/>
</dbReference>
<dbReference type="InterPro" id="IPR038573">
    <property type="entry name" value="BrnT_sf"/>
</dbReference>
<evidence type="ECO:0000313" key="1">
    <source>
        <dbReference type="EMBL" id="MBC2593258.1"/>
    </source>
</evidence>
<dbReference type="InterPro" id="IPR007460">
    <property type="entry name" value="BrnT_toxin"/>
</dbReference>
<dbReference type="RefSeq" id="WP_185674270.1">
    <property type="nucleotide sequence ID" value="NZ_JACHVB010000013.1"/>
</dbReference>
<dbReference type="AlphaFoldDB" id="A0A842HB11"/>
<name>A0A842HB11_9BACT</name>
<gene>
    <name evidence="1" type="ORF">H5P28_03190</name>
</gene>